<dbReference type="Pfam" id="PF13557">
    <property type="entry name" value="Phenol_MetA_deg"/>
    <property type="match status" value="1"/>
</dbReference>
<protein>
    <submittedName>
        <fullName evidence="2">Transporter</fullName>
    </submittedName>
</protein>
<feature type="chain" id="PRO_5022705674" evidence="1">
    <location>
        <begin position="26"/>
        <end position="287"/>
    </location>
</feature>
<dbReference type="EMBL" id="CP040896">
    <property type="protein sequence ID" value="QDA60642.1"/>
    <property type="molecule type" value="Genomic_DNA"/>
</dbReference>
<accession>A0A5B8A3A3</accession>
<dbReference type="InterPro" id="IPR025737">
    <property type="entry name" value="FApF"/>
</dbReference>
<dbReference type="OrthoDB" id="1014491at2"/>
<organism evidence="2 3">
    <name type="scientific">Hymenobacter jejuensis</name>
    <dbReference type="NCBI Taxonomy" id="2502781"/>
    <lineage>
        <taxon>Bacteria</taxon>
        <taxon>Pseudomonadati</taxon>
        <taxon>Bacteroidota</taxon>
        <taxon>Cytophagia</taxon>
        <taxon>Cytophagales</taxon>
        <taxon>Hymenobacteraceae</taxon>
        <taxon>Hymenobacter</taxon>
    </lineage>
</organism>
<keyword evidence="1" id="KW-0732">Signal</keyword>
<evidence type="ECO:0000256" key="1">
    <source>
        <dbReference type="SAM" id="SignalP"/>
    </source>
</evidence>
<name>A0A5B8A3A3_9BACT</name>
<sequence length="287" mass="32718">MKARCTPLLLLLVLMLMGLPQSSQAQELGSTPAKGKFYTLFRPVPRDSLQELRPDRPGVTESPYTVDAGHFQLETDLFRLINSRDKQHRERDFNVNHALIKLGLTQRMDFQVGIDSYSWEKQWDEQQEPERNQGFGDVTLRLKRSILGEHGKPGALAVVGYVRLPAGRNVGNEKAEYGLIIPYSYDFSKKLNLQVQLENDLRYDSEAGERFVRVSPSSAIDYEFSKKFSSFVEIVGQWDTRQSSWQASVNLGPQFNISDNVILDGGAHLALTREIDREYFLGLSFRI</sequence>
<dbReference type="KEGG" id="hyj:FHG12_11250"/>
<dbReference type="RefSeq" id="WP_139515818.1">
    <property type="nucleotide sequence ID" value="NZ_CP040896.1"/>
</dbReference>
<evidence type="ECO:0000313" key="2">
    <source>
        <dbReference type="EMBL" id="QDA60642.1"/>
    </source>
</evidence>
<evidence type="ECO:0000313" key="3">
    <source>
        <dbReference type="Proteomes" id="UP000305398"/>
    </source>
</evidence>
<dbReference type="Proteomes" id="UP000305398">
    <property type="component" value="Chromosome"/>
</dbReference>
<dbReference type="AlphaFoldDB" id="A0A5B8A3A3"/>
<gene>
    <name evidence="2" type="ORF">FHG12_11250</name>
</gene>
<feature type="signal peptide" evidence="1">
    <location>
        <begin position="1"/>
        <end position="25"/>
    </location>
</feature>
<reference evidence="2 3" key="1">
    <citation type="submission" date="2019-06" db="EMBL/GenBank/DDBJ databases">
        <authorList>
            <person name="Srinivasan S."/>
        </authorList>
    </citation>
    <scope>NUCLEOTIDE SEQUENCE [LARGE SCALE GENOMIC DNA]</scope>
    <source>
        <strain evidence="2 3">17J68-5</strain>
    </source>
</reference>
<proteinExistence type="predicted"/>
<keyword evidence="3" id="KW-1185">Reference proteome</keyword>